<name>A0A091FMX2_CUCCA</name>
<feature type="non-terminal residue" evidence="3">
    <location>
        <position position="108"/>
    </location>
</feature>
<dbReference type="PROSITE" id="PS50072">
    <property type="entry name" value="CSA_PPIASE_2"/>
    <property type="match status" value="1"/>
</dbReference>
<dbReference type="STRING" id="55661.A0A091FMX2"/>
<evidence type="ECO:0000313" key="3">
    <source>
        <dbReference type="EMBL" id="KFO71815.1"/>
    </source>
</evidence>
<comment type="similarity">
    <text evidence="1">Belongs to the cyclophilin-type PPIase family.</text>
</comment>
<evidence type="ECO:0000259" key="2">
    <source>
        <dbReference type="PROSITE" id="PS50072"/>
    </source>
</evidence>
<keyword evidence="1 3" id="KW-0413">Isomerase</keyword>
<evidence type="ECO:0000313" key="4">
    <source>
        <dbReference type="Proteomes" id="UP000053760"/>
    </source>
</evidence>
<dbReference type="InterPro" id="IPR002130">
    <property type="entry name" value="Cyclophilin-type_PPIase_dom"/>
</dbReference>
<protein>
    <recommendedName>
        <fullName evidence="1">Peptidyl-prolyl cis-trans isomerase</fullName>
        <shortName evidence="1">PPIase</shortName>
        <ecNumber evidence="1">5.2.1.8</ecNumber>
    </recommendedName>
</protein>
<dbReference type="EMBL" id="KL447289">
    <property type="protein sequence ID" value="KFO71815.1"/>
    <property type="molecule type" value="Genomic_DNA"/>
</dbReference>
<dbReference type="InterPro" id="IPR029000">
    <property type="entry name" value="Cyclophilin-like_dom_sf"/>
</dbReference>
<dbReference type="Proteomes" id="UP000053760">
    <property type="component" value="Unassembled WGS sequence"/>
</dbReference>
<dbReference type="Pfam" id="PF00160">
    <property type="entry name" value="Pro_isomerase"/>
    <property type="match status" value="1"/>
</dbReference>
<accession>A0A091FMX2</accession>
<gene>
    <name evidence="3" type="ORF">N303_13618</name>
</gene>
<dbReference type="GO" id="GO:0006457">
    <property type="term" value="P:protein folding"/>
    <property type="evidence" value="ECO:0007669"/>
    <property type="project" value="TreeGrafter"/>
</dbReference>
<keyword evidence="4" id="KW-1185">Reference proteome</keyword>
<comment type="function">
    <text evidence="1">PPIases accelerate the folding of proteins. It catalyzes the cis-trans isomerization of proline imidic peptide bonds in oligopeptides.</text>
</comment>
<dbReference type="GO" id="GO:0016018">
    <property type="term" value="F:cyclosporin A binding"/>
    <property type="evidence" value="ECO:0007669"/>
    <property type="project" value="TreeGrafter"/>
</dbReference>
<sequence length="108" mass="11633">GDGTGVASIYRGPFADENFKLKHSAPGLLSMANSGPSTNGCQFFITCSKCDWLDGKHVVFGDDSKWMNFLSLGKIVDGLLVMRKIENVPTGPNNKPKLPVVISQCGEM</sequence>
<dbReference type="GO" id="GO:0005737">
    <property type="term" value="C:cytoplasm"/>
    <property type="evidence" value="ECO:0007669"/>
    <property type="project" value="TreeGrafter"/>
</dbReference>
<dbReference type="SUPFAM" id="SSF50891">
    <property type="entry name" value="Cyclophilin-like"/>
    <property type="match status" value="1"/>
</dbReference>
<dbReference type="EC" id="5.2.1.8" evidence="1"/>
<reference evidence="3 4" key="1">
    <citation type="submission" date="2014-04" db="EMBL/GenBank/DDBJ databases">
        <title>Genome evolution of avian class.</title>
        <authorList>
            <person name="Zhang G."/>
            <person name="Li C."/>
        </authorList>
    </citation>
    <scope>NUCLEOTIDE SEQUENCE [LARGE SCALE GENOMIC DNA]</scope>
    <source>
        <strain evidence="3">BGI_N303</strain>
    </source>
</reference>
<keyword evidence="1" id="KW-0697">Rotamase</keyword>
<dbReference type="PANTHER" id="PTHR11071">
    <property type="entry name" value="PEPTIDYL-PROLYL CIS-TRANS ISOMERASE"/>
    <property type="match status" value="1"/>
</dbReference>
<feature type="domain" description="PPIase cyclophilin-type" evidence="2">
    <location>
        <begin position="1"/>
        <end position="107"/>
    </location>
</feature>
<organism evidence="3 4">
    <name type="scientific">Cuculus canorus</name>
    <name type="common">Common cuckoo</name>
    <dbReference type="NCBI Taxonomy" id="55661"/>
    <lineage>
        <taxon>Eukaryota</taxon>
        <taxon>Metazoa</taxon>
        <taxon>Chordata</taxon>
        <taxon>Craniata</taxon>
        <taxon>Vertebrata</taxon>
        <taxon>Euteleostomi</taxon>
        <taxon>Archelosauria</taxon>
        <taxon>Archosauria</taxon>
        <taxon>Dinosauria</taxon>
        <taxon>Saurischia</taxon>
        <taxon>Theropoda</taxon>
        <taxon>Coelurosauria</taxon>
        <taxon>Aves</taxon>
        <taxon>Neognathae</taxon>
        <taxon>Neoaves</taxon>
        <taxon>Otidimorphae</taxon>
        <taxon>Cuculiformes</taxon>
        <taxon>Cuculidae</taxon>
        <taxon>Cuculus</taxon>
    </lineage>
</organism>
<dbReference type="GO" id="GO:0003755">
    <property type="term" value="F:peptidyl-prolyl cis-trans isomerase activity"/>
    <property type="evidence" value="ECO:0007669"/>
    <property type="project" value="UniProtKB-UniRule"/>
</dbReference>
<dbReference type="Gene3D" id="2.40.100.10">
    <property type="entry name" value="Cyclophilin-like"/>
    <property type="match status" value="1"/>
</dbReference>
<dbReference type="PRINTS" id="PR00153">
    <property type="entry name" value="CSAPPISMRASE"/>
</dbReference>
<feature type="non-terminal residue" evidence="3">
    <location>
        <position position="1"/>
    </location>
</feature>
<dbReference type="AlphaFoldDB" id="A0A091FMX2"/>
<evidence type="ECO:0000256" key="1">
    <source>
        <dbReference type="RuleBase" id="RU363019"/>
    </source>
</evidence>
<proteinExistence type="inferred from homology"/>
<comment type="catalytic activity">
    <reaction evidence="1">
        <text>[protein]-peptidylproline (omega=180) = [protein]-peptidylproline (omega=0)</text>
        <dbReference type="Rhea" id="RHEA:16237"/>
        <dbReference type="Rhea" id="RHEA-COMP:10747"/>
        <dbReference type="Rhea" id="RHEA-COMP:10748"/>
        <dbReference type="ChEBI" id="CHEBI:83833"/>
        <dbReference type="ChEBI" id="CHEBI:83834"/>
        <dbReference type="EC" id="5.2.1.8"/>
    </reaction>
</comment>
<dbReference type="PANTHER" id="PTHR11071:SF561">
    <property type="entry name" value="PEPTIDYL-PROLYL CIS-TRANS ISOMERASE D-RELATED"/>
    <property type="match status" value="1"/>
</dbReference>